<dbReference type="Proteomes" id="UP000462152">
    <property type="component" value="Unassembled WGS sequence"/>
</dbReference>
<dbReference type="SUPFAM" id="SSF53223">
    <property type="entry name" value="Aminoacid dehydrogenase-like, N-terminal domain"/>
    <property type="match status" value="1"/>
</dbReference>
<dbReference type="InterPro" id="IPR036291">
    <property type="entry name" value="NAD(P)-bd_dom_sf"/>
</dbReference>
<keyword evidence="2" id="KW-0057">Aromatic amino acid biosynthesis</keyword>
<name>A0A7K1LHG4_9MICC</name>
<dbReference type="InterPro" id="IPR022893">
    <property type="entry name" value="Shikimate_DH_fam"/>
</dbReference>
<dbReference type="Gene3D" id="3.40.50.720">
    <property type="entry name" value="NAD(P)-binding Rossmann-like Domain"/>
    <property type="match status" value="1"/>
</dbReference>
<evidence type="ECO:0000313" key="5">
    <source>
        <dbReference type="Proteomes" id="UP000462152"/>
    </source>
</evidence>
<comment type="caution">
    <text evidence="4">The sequence shown here is derived from an EMBL/GenBank/DDBJ whole genome shotgun (WGS) entry which is preliminary data.</text>
</comment>
<dbReference type="GO" id="GO:0009423">
    <property type="term" value="P:chorismate biosynthetic process"/>
    <property type="evidence" value="ECO:0007669"/>
    <property type="project" value="TreeGrafter"/>
</dbReference>
<keyword evidence="2" id="KW-0028">Amino-acid biosynthesis</keyword>
<dbReference type="Pfam" id="PF08501">
    <property type="entry name" value="Shikimate_dh_N"/>
    <property type="match status" value="1"/>
</dbReference>
<dbReference type="PANTHER" id="PTHR21089">
    <property type="entry name" value="SHIKIMATE DEHYDROGENASE"/>
    <property type="match status" value="1"/>
</dbReference>
<dbReference type="SUPFAM" id="SSF51735">
    <property type="entry name" value="NAD(P)-binding Rossmann-fold domains"/>
    <property type="match status" value="1"/>
</dbReference>
<keyword evidence="5" id="KW-1185">Reference proteome</keyword>
<evidence type="ECO:0000256" key="2">
    <source>
        <dbReference type="ARBA" id="ARBA00023141"/>
    </source>
</evidence>
<organism evidence="4 5">
    <name type="scientific">Rothia koreensis</name>
    <dbReference type="NCBI Taxonomy" id="592378"/>
    <lineage>
        <taxon>Bacteria</taxon>
        <taxon>Bacillati</taxon>
        <taxon>Actinomycetota</taxon>
        <taxon>Actinomycetes</taxon>
        <taxon>Micrococcales</taxon>
        <taxon>Micrococcaceae</taxon>
        <taxon>Rothia</taxon>
    </lineage>
</organism>
<evidence type="ECO:0000256" key="1">
    <source>
        <dbReference type="ARBA" id="ARBA00004871"/>
    </source>
</evidence>
<dbReference type="GO" id="GO:0019632">
    <property type="term" value="P:shikimate metabolic process"/>
    <property type="evidence" value="ECO:0007669"/>
    <property type="project" value="TreeGrafter"/>
</dbReference>
<dbReference type="GO" id="GO:0004764">
    <property type="term" value="F:shikimate 3-dehydrogenase (NADP+) activity"/>
    <property type="evidence" value="ECO:0007669"/>
    <property type="project" value="InterPro"/>
</dbReference>
<evidence type="ECO:0000259" key="3">
    <source>
        <dbReference type="Pfam" id="PF08501"/>
    </source>
</evidence>
<dbReference type="GO" id="GO:0050661">
    <property type="term" value="F:NADP binding"/>
    <property type="evidence" value="ECO:0007669"/>
    <property type="project" value="TreeGrafter"/>
</dbReference>
<dbReference type="Gene3D" id="3.40.50.10860">
    <property type="entry name" value="Leucine Dehydrogenase, chain A, domain 1"/>
    <property type="match status" value="1"/>
</dbReference>
<dbReference type="InterPro" id="IPR013708">
    <property type="entry name" value="Shikimate_DH-bd_N"/>
</dbReference>
<reference evidence="4 5" key="1">
    <citation type="submission" date="2019-12" db="EMBL/GenBank/DDBJ databases">
        <authorList>
            <person name="Li J."/>
            <person name="Shi Y."/>
            <person name="Xu G."/>
            <person name="Xiao D."/>
            <person name="Ran X."/>
        </authorList>
    </citation>
    <scope>NUCLEOTIDE SEQUENCE [LARGE SCALE GENOMIC DNA]</scope>
    <source>
        <strain evidence="4 5">JCM 15915</strain>
    </source>
</reference>
<dbReference type="EMBL" id="WOGT01000001">
    <property type="protein sequence ID" value="MUN54392.1"/>
    <property type="molecule type" value="Genomic_DNA"/>
</dbReference>
<evidence type="ECO:0000313" key="4">
    <source>
        <dbReference type="EMBL" id="MUN54392.1"/>
    </source>
</evidence>
<feature type="domain" description="Shikimate dehydrogenase substrate binding N-terminal" evidence="3">
    <location>
        <begin position="14"/>
        <end position="97"/>
    </location>
</feature>
<dbReference type="PANTHER" id="PTHR21089:SF1">
    <property type="entry name" value="BIFUNCTIONAL 3-DEHYDROQUINATE DEHYDRATASE_SHIKIMATE DEHYDROGENASE, CHLOROPLASTIC"/>
    <property type="match status" value="1"/>
</dbReference>
<dbReference type="InterPro" id="IPR046346">
    <property type="entry name" value="Aminoacid_DH-like_N_sf"/>
</dbReference>
<dbReference type="RefSeq" id="WP_129314436.1">
    <property type="nucleotide sequence ID" value="NZ_NOIQ01000001.1"/>
</dbReference>
<comment type="pathway">
    <text evidence="1">Metabolic intermediate biosynthesis; chorismate biosynthesis; chorismate from D-erythrose 4-phosphate and phosphoenolpyruvate: step 4/7.</text>
</comment>
<dbReference type="AlphaFoldDB" id="A0A7K1LHG4"/>
<protein>
    <recommendedName>
        <fullName evidence="3">Shikimate dehydrogenase substrate binding N-terminal domain-containing protein</fullName>
    </recommendedName>
</protein>
<dbReference type="GO" id="GO:0005829">
    <property type="term" value="C:cytosol"/>
    <property type="evidence" value="ECO:0007669"/>
    <property type="project" value="TreeGrafter"/>
</dbReference>
<sequence>MRLTEGTQGPWAGVLGHPVGHSLSPVMHRAAYQVLDVGIRYGSEDVEESALADTVLPALRDPSWRGFSVTMPLKSEAIRFADRLTGFAQKVGVINTLARVGDPAQEDPAGGEGRVLGHNTDVAGIVNALSLTGLSAGPDPRAAIVGGGGTATAAAAALHVLGAARCTVFVRDESRAHRVADVADRIGMDLDFEPLDRAPERLKDFDHVVSTLPARAFDEYAPNITGDLGGSAVLDVSYDPWPSELSTAVEARGGTAVSGREMLLYQAVDQIKLFVGQSLVEDLPHQQDVISAMASALGLPARTFVPRTVCDDALLQPRR</sequence>
<proteinExistence type="predicted"/>
<dbReference type="GO" id="GO:0009073">
    <property type="term" value="P:aromatic amino acid family biosynthetic process"/>
    <property type="evidence" value="ECO:0007669"/>
    <property type="project" value="UniProtKB-KW"/>
</dbReference>
<gene>
    <name evidence="4" type="ORF">GMA10_04055</name>
</gene>
<dbReference type="OrthoDB" id="9776868at2"/>
<accession>A0A7K1LHG4</accession>